<keyword evidence="1" id="KW-0732">Signal</keyword>
<gene>
    <name evidence="3" type="ORF">SAMN04488524_3882</name>
</gene>
<dbReference type="AlphaFoldDB" id="A0A1W2DKD7"/>
<dbReference type="EMBL" id="FWXT01000003">
    <property type="protein sequence ID" value="SMC97478.1"/>
    <property type="molecule type" value="Genomic_DNA"/>
</dbReference>
<evidence type="ECO:0000313" key="4">
    <source>
        <dbReference type="Proteomes" id="UP000192756"/>
    </source>
</evidence>
<proteinExistence type="predicted"/>
<evidence type="ECO:0000313" key="3">
    <source>
        <dbReference type="EMBL" id="SMC97478.1"/>
    </source>
</evidence>
<reference evidence="4" key="1">
    <citation type="submission" date="2017-04" db="EMBL/GenBank/DDBJ databases">
        <authorList>
            <person name="Varghese N."/>
            <person name="Submissions S."/>
        </authorList>
    </citation>
    <scope>NUCLEOTIDE SEQUENCE [LARGE SCALE GENOMIC DNA]</scope>
    <source>
        <strain evidence="4">DSM 12126</strain>
    </source>
</reference>
<feature type="chain" id="PRO_5010739090" description="DUF4833 domain-containing protein" evidence="1">
    <location>
        <begin position="35"/>
        <end position="199"/>
    </location>
</feature>
<organism evidence="3 4">
    <name type="scientific">Pedobacter africanus</name>
    <dbReference type="NCBI Taxonomy" id="151894"/>
    <lineage>
        <taxon>Bacteria</taxon>
        <taxon>Pseudomonadati</taxon>
        <taxon>Bacteroidota</taxon>
        <taxon>Sphingobacteriia</taxon>
        <taxon>Sphingobacteriales</taxon>
        <taxon>Sphingobacteriaceae</taxon>
        <taxon>Pedobacter</taxon>
    </lineage>
</organism>
<evidence type="ECO:0000256" key="1">
    <source>
        <dbReference type="SAM" id="SignalP"/>
    </source>
</evidence>
<name>A0A1W2DKD7_9SPHI</name>
<feature type="signal peptide" evidence="1">
    <location>
        <begin position="1"/>
        <end position="34"/>
    </location>
</feature>
<dbReference type="Pfam" id="PF16117">
    <property type="entry name" value="DUF4833"/>
    <property type="match status" value="1"/>
</dbReference>
<keyword evidence="4" id="KW-1185">Reference proteome</keyword>
<dbReference type="Proteomes" id="UP000192756">
    <property type="component" value="Unassembled WGS sequence"/>
</dbReference>
<protein>
    <recommendedName>
        <fullName evidence="2">DUF4833 domain-containing protein</fullName>
    </recommendedName>
</protein>
<dbReference type="STRING" id="151894.SAMN04488524_3882"/>
<feature type="domain" description="DUF4833" evidence="2">
    <location>
        <begin position="58"/>
        <end position="196"/>
    </location>
</feature>
<evidence type="ECO:0000259" key="2">
    <source>
        <dbReference type="Pfam" id="PF16117"/>
    </source>
</evidence>
<sequence>MLKRTSMKTTSITIRAHFSSWLLMALFVCQGAFAQTADNSDPSPLKFPVPQGISNQLFYLQRDPNTNTIICELNVDGNGELNKKEPIKVYWLRYAEKGEKEGLSYIQKKFAYGIQTRDIGNDQYELKFVSYKKFPMYLMRSAEDKKYHVYVTANKKKIQLERIFLRIEGGSFWLPNVKYVELKGLNTANKAQTVERIKV</sequence>
<dbReference type="InterPro" id="IPR032269">
    <property type="entry name" value="DUF4833"/>
</dbReference>
<accession>A0A1W2DKD7</accession>